<dbReference type="EMBL" id="AGNL01020793">
    <property type="protein sequence ID" value="EJK60674.1"/>
    <property type="molecule type" value="Genomic_DNA"/>
</dbReference>
<feature type="compositionally biased region" description="Basic and acidic residues" evidence="1">
    <location>
        <begin position="616"/>
        <end position="627"/>
    </location>
</feature>
<accession>K0S721</accession>
<feature type="compositionally biased region" description="Basic and acidic residues" evidence="1">
    <location>
        <begin position="637"/>
        <end position="647"/>
    </location>
</feature>
<feature type="region of interest" description="Disordered" evidence="1">
    <location>
        <begin position="1"/>
        <end position="102"/>
    </location>
</feature>
<evidence type="ECO:0000313" key="2">
    <source>
        <dbReference type="EMBL" id="EJK60674.1"/>
    </source>
</evidence>
<evidence type="ECO:0000256" key="1">
    <source>
        <dbReference type="SAM" id="MobiDB-lite"/>
    </source>
</evidence>
<dbReference type="AlphaFoldDB" id="K0S721"/>
<reference evidence="2 3" key="1">
    <citation type="journal article" date="2012" name="Genome Biol.">
        <title>Genome and low-iron response of an oceanic diatom adapted to chronic iron limitation.</title>
        <authorList>
            <person name="Lommer M."/>
            <person name="Specht M."/>
            <person name="Roy A.S."/>
            <person name="Kraemer L."/>
            <person name="Andreson R."/>
            <person name="Gutowska M.A."/>
            <person name="Wolf J."/>
            <person name="Bergner S.V."/>
            <person name="Schilhabel M.B."/>
            <person name="Klostermeier U.C."/>
            <person name="Beiko R.G."/>
            <person name="Rosenstiel P."/>
            <person name="Hippler M."/>
            <person name="Laroche J."/>
        </authorList>
    </citation>
    <scope>NUCLEOTIDE SEQUENCE [LARGE SCALE GENOMIC DNA]</scope>
    <source>
        <strain evidence="2 3">CCMP1005</strain>
    </source>
</reference>
<proteinExistence type="predicted"/>
<sequence>VSGEGSTLAGSGDDAAAVAAAAKARAERKKALEDAERKRKEENQKKLLAEARARELAMRAEMEKAPERGGASREEGTSRDATPRAARGRAQGARGTAQAEVRRLAEEERIRKAREEEERRIEQVWQEKIAAARKILAWRLWKKRMGKFESKRKSRESLDKLDPTVTSYPLGLTSHPNGNVAPGTHLIPVSDSVEPSGQRDKLERLIYQLASDPRPPIDLAEVVARCIQRSEHGDSSEVADLMSSPVVEPYGTTFFKLAVILPVGTHDDSLVETMRMWVDSRLDIDRVRTCEFDCRSGRRRAQIVTVIGDEDPSGFRDCHAALFLLPSISSQTTRPFRFSKDAVQLLTTGVPRLVLVLDDSDYAEENTATQESLQELAVDGKGVAIPLMSEFESTLQSCCQTLAETHTSSDTRSLTLHDDPRLIRVSLSSLVFLCLQCLVTNLDNKGYFGEIRSEELTFELDLNELPLDWTLPVDLVGEVNSIFGAMLQAETFSNFIEPYIEDQLPPDSKRHIFNLLDHCRLSQALAFVVSLCATGDLNLRCAEDETVLYLPALAAVQVVRDAAVYEPPPEPAMTTVDIPDYLSFGDKVEKENDSDQPQLDASKRTIPPRVETKRRKTDDPVLKEERPKRARANTPKSESEEERKSREFTSFLEALLGG</sequence>
<organism evidence="2 3">
    <name type="scientific">Thalassiosira oceanica</name>
    <name type="common">Marine diatom</name>
    <dbReference type="NCBI Taxonomy" id="159749"/>
    <lineage>
        <taxon>Eukaryota</taxon>
        <taxon>Sar</taxon>
        <taxon>Stramenopiles</taxon>
        <taxon>Ochrophyta</taxon>
        <taxon>Bacillariophyta</taxon>
        <taxon>Coscinodiscophyceae</taxon>
        <taxon>Thalassiosirophycidae</taxon>
        <taxon>Thalassiosirales</taxon>
        <taxon>Thalassiosiraceae</taxon>
        <taxon>Thalassiosira</taxon>
    </lineage>
</organism>
<feature type="region of interest" description="Disordered" evidence="1">
    <location>
        <begin position="587"/>
        <end position="649"/>
    </location>
</feature>
<feature type="compositionally biased region" description="Basic and acidic residues" evidence="1">
    <location>
        <begin position="29"/>
        <end position="82"/>
    </location>
</feature>
<keyword evidence="3" id="KW-1185">Reference proteome</keyword>
<name>K0S721_THAOC</name>
<protein>
    <submittedName>
        <fullName evidence="2">Uncharacterized protein</fullName>
    </submittedName>
</protein>
<dbReference type="Proteomes" id="UP000266841">
    <property type="component" value="Unassembled WGS sequence"/>
</dbReference>
<feature type="compositionally biased region" description="Low complexity" evidence="1">
    <location>
        <begin position="83"/>
        <end position="99"/>
    </location>
</feature>
<feature type="non-terminal residue" evidence="2">
    <location>
        <position position="1"/>
    </location>
</feature>
<comment type="caution">
    <text evidence="2">The sequence shown here is derived from an EMBL/GenBank/DDBJ whole genome shotgun (WGS) entry which is preliminary data.</text>
</comment>
<evidence type="ECO:0000313" key="3">
    <source>
        <dbReference type="Proteomes" id="UP000266841"/>
    </source>
</evidence>
<gene>
    <name evidence="2" type="ORF">THAOC_18932</name>
</gene>